<reference evidence="1 2" key="1">
    <citation type="submission" date="2021-01" db="EMBL/GenBank/DDBJ databases">
        <title>Genome public.</title>
        <authorList>
            <person name="Liu C."/>
            <person name="Sun Q."/>
        </authorList>
    </citation>
    <scope>NUCLEOTIDE SEQUENCE [LARGE SCALE GENOMIC DNA]</scope>
    <source>
        <strain evidence="1 2">YIM B02515</strain>
    </source>
</reference>
<evidence type="ECO:0000313" key="2">
    <source>
        <dbReference type="Proteomes" id="UP000632377"/>
    </source>
</evidence>
<keyword evidence="2" id="KW-1185">Reference proteome</keyword>
<evidence type="ECO:0000313" key="1">
    <source>
        <dbReference type="EMBL" id="MBL4937850.1"/>
    </source>
</evidence>
<dbReference type="EMBL" id="JAESWC010000018">
    <property type="protein sequence ID" value="MBL4937850.1"/>
    <property type="molecule type" value="Genomic_DNA"/>
</dbReference>
<comment type="caution">
    <text evidence="1">The sequence shown here is derived from an EMBL/GenBank/DDBJ whole genome shotgun (WGS) entry which is preliminary data.</text>
</comment>
<organism evidence="1 2">
    <name type="scientific">Clostridium rhizosphaerae</name>
    <dbReference type="NCBI Taxonomy" id="2803861"/>
    <lineage>
        <taxon>Bacteria</taxon>
        <taxon>Bacillati</taxon>
        <taxon>Bacillota</taxon>
        <taxon>Clostridia</taxon>
        <taxon>Eubacteriales</taxon>
        <taxon>Clostridiaceae</taxon>
        <taxon>Clostridium</taxon>
    </lineage>
</organism>
<proteinExistence type="predicted"/>
<protein>
    <submittedName>
        <fullName evidence="1">Uncharacterized protein</fullName>
    </submittedName>
</protein>
<sequence length="162" mass="19093">MRITLGEYIFDISTDENEKYYKNERYVSEGCECDGCRNYELAVEQVSYEIREMFKRFSIDIKKPAEVYVNYSQNNILCYGGFYHLCGTIIKRESPWEIISETKNSAVSHLNENRMIWLEKSFRIAFQEGCALLNENSPLPCIQMEIAAYLPWVLTKKNIYEC</sequence>
<name>A0ABS1TES6_9CLOT</name>
<dbReference type="Proteomes" id="UP000632377">
    <property type="component" value="Unassembled WGS sequence"/>
</dbReference>
<accession>A0ABS1TES6</accession>
<dbReference type="RefSeq" id="WP_202750593.1">
    <property type="nucleotide sequence ID" value="NZ_JAESWC010000018.1"/>
</dbReference>
<gene>
    <name evidence="1" type="ORF">JK636_19260</name>
</gene>